<dbReference type="AlphaFoldDB" id="A0A4U1JTF6"/>
<protein>
    <submittedName>
        <fullName evidence="1">Uncharacterized protein</fullName>
    </submittedName>
</protein>
<proteinExistence type="predicted"/>
<accession>A0A4U1JTF6</accession>
<name>A0A4U1JTF6_RHOCA</name>
<dbReference type="Proteomes" id="UP000310597">
    <property type="component" value="Unassembled WGS sequence"/>
</dbReference>
<dbReference type="EMBL" id="SWJZ01000021">
    <property type="protein sequence ID" value="TKD22346.1"/>
    <property type="molecule type" value="Genomic_DNA"/>
</dbReference>
<gene>
    <name evidence="1" type="ORF">FBT96_06760</name>
</gene>
<evidence type="ECO:0000313" key="1">
    <source>
        <dbReference type="EMBL" id="TKD22346.1"/>
    </source>
</evidence>
<comment type="caution">
    <text evidence="1">The sequence shown here is derived from an EMBL/GenBank/DDBJ whole genome shotgun (WGS) entry which is preliminary data.</text>
</comment>
<organism evidence="1 2">
    <name type="scientific">Rhodobacter capsulatus</name>
    <name type="common">Rhodopseudomonas capsulata</name>
    <dbReference type="NCBI Taxonomy" id="1061"/>
    <lineage>
        <taxon>Bacteria</taxon>
        <taxon>Pseudomonadati</taxon>
        <taxon>Pseudomonadota</taxon>
        <taxon>Alphaproteobacteria</taxon>
        <taxon>Rhodobacterales</taxon>
        <taxon>Rhodobacter group</taxon>
        <taxon>Rhodobacter</taxon>
    </lineage>
</organism>
<evidence type="ECO:0000313" key="2">
    <source>
        <dbReference type="Proteomes" id="UP000310597"/>
    </source>
</evidence>
<dbReference type="OrthoDB" id="7872121at2"/>
<reference evidence="1 2" key="1">
    <citation type="submission" date="2019-04" db="EMBL/GenBank/DDBJ databases">
        <title>Draft Whole-Genome sequence of the purple photosynthetic bacterium Rhodobacter capsulatus SP108 with an indigenous class A beta-lactamase.</title>
        <authorList>
            <person name="Robertson S."/>
            <person name="Meyer T.E."/>
            <person name="Kyndt J.A."/>
        </authorList>
    </citation>
    <scope>NUCLEOTIDE SEQUENCE [LARGE SCALE GENOMIC DNA]</scope>
    <source>
        <strain evidence="1 2">SP108</strain>
    </source>
</reference>
<sequence length="174" mass="19801">MLEAELPLEYAEEDLLAKFDDARVDRIFDRWMQRSHFIERKDILRSAIDRFKARDPVPVIKIILSEIEGIMADAFYRATGEHTARIDRLLSHVVEAAEQQAGQADTLLFPSAFARYLRDYTYAGFTPGLRSEAVSRNAVGHGVASSDQYTMVRALQALLTLDQLAFYSLFKLPD</sequence>